<proteinExistence type="predicted"/>
<organism evidence="1 2">
    <name type="scientific">Microcystis aeruginosa Ma_QC_B_20070730_S2</name>
    <dbReference type="NCBI Taxonomy" id="2486256"/>
    <lineage>
        <taxon>Bacteria</taxon>
        <taxon>Bacillati</taxon>
        <taxon>Cyanobacteriota</taxon>
        <taxon>Cyanophyceae</taxon>
        <taxon>Oscillatoriophycideae</taxon>
        <taxon>Chroococcales</taxon>
        <taxon>Microcystaceae</taxon>
        <taxon>Microcystis</taxon>
    </lineage>
</organism>
<evidence type="ECO:0000313" key="2">
    <source>
        <dbReference type="Proteomes" id="UP000320551"/>
    </source>
</evidence>
<comment type="caution">
    <text evidence="1">The sequence shown here is derived from an EMBL/GenBank/DDBJ whole genome shotgun (WGS) entry which is preliminary data.</text>
</comment>
<name>A0A552DGJ1_MICAE</name>
<accession>A0A552DGJ1</accession>
<protein>
    <submittedName>
        <fullName evidence="1">Uncharacterized protein</fullName>
    </submittedName>
</protein>
<dbReference type="Proteomes" id="UP000320551">
    <property type="component" value="Unassembled WGS sequence"/>
</dbReference>
<sequence>MSKIPDCDRCLLYTHQIYFVCAVHPEGVETEKCPDFRPDPETAIESDRELWSPVGYSWYGDELMPNRLCRYTREEQEKILDTHPFFTGICPDCKHIFTTSPAPREPWQCPECGWREKD</sequence>
<dbReference type="EMBL" id="SFBK01000214">
    <property type="protein sequence ID" value="TRU21359.1"/>
    <property type="molecule type" value="Genomic_DNA"/>
</dbReference>
<gene>
    <name evidence="1" type="ORF">EWV80_16160</name>
</gene>
<reference evidence="1 2" key="1">
    <citation type="submission" date="2019-01" db="EMBL/GenBank/DDBJ databases">
        <title>Coherence of Microcystis species and biogeography revealed through population genomics.</title>
        <authorList>
            <person name="Perez-Carrascal O.M."/>
            <person name="Terrat Y."/>
            <person name="Giani A."/>
            <person name="Fortin N."/>
            <person name="Tromas N."/>
            <person name="Shapiro B.J."/>
        </authorList>
    </citation>
    <scope>NUCLEOTIDE SEQUENCE [LARGE SCALE GENOMIC DNA]</scope>
    <source>
        <strain evidence="1">Ma_QC_B_20070730_S2</strain>
    </source>
</reference>
<dbReference type="AlphaFoldDB" id="A0A552DGJ1"/>
<evidence type="ECO:0000313" key="1">
    <source>
        <dbReference type="EMBL" id="TRU21359.1"/>
    </source>
</evidence>